<dbReference type="AlphaFoldDB" id="A0A284VN92"/>
<sequence length="48" mass="5232">MMAIHIPVPFVFLLRIFSGLNWTVIPLLVLSDVAGQIAGGRLGKRDAQ</sequence>
<dbReference type="Proteomes" id="UP000218615">
    <property type="component" value="Unassembled WGS sequence"/>
</dbReference>
<dbReference type="OrthoDB" id="98497at2157"/>
<evidence type="ECO:0000313" key="2">
    <source>
        <dbReference type="EMBL" id="SNQ60746.1"/>
    </source>
</evidence>
<keyword evidence="3" id="KW-1185">Reference proteome</keyword>
<proteinExistence type="predicted"/>
<evidence type="ECO:0000256" key="1">
    <source>
        <dbReference type="SAM" id="Phobius"/>
    </source>
</evidence>
<organism evidence="2 3">
    <name type="scientific">Candidatus Methanoperedens nitratireducens</name>
    <dbReference type="NCBI Taxonomy" id="1392998"/>
    <lineage>
        <taxon>Archaea</taxon>
        <taxon>Methanobacteriati</taxon>
        <taxon>Methanobacteriota</taxon>
        <taxon>Stenosarchaea group</taxon>
        <taxon>Methanomicrobia</taxon>
        <taxon>Methanosarcinales</taxon>
        <taxon>ANME-2 cluster</taxon>
        <taxon>Candidatus Methanoperedentaceae</taxon>
        <taxon>Candidatus Methanoperedens</taxon>
    </lineage>
</organism>
<evidence type="ECO:0000313" key="3">
    <source>
        <dbReference type="Proteomes" id="UP000218615"/>
    </source>
</evidence>
<protein>
    <submittedName>
        <fullName evidence="2">Uncharacterized protein</fullName>
    </submittedName>
</protein>
<dbReference type="RefSeq" id="WP_179293881.1">
    <property type="nucleotide sequence ID" value="NZ_FZMP01000114.1"/>
</dbReference>
<accession>A0A284VN92</accession>
<keyword evidence="1" id="KW-0812">Transmembrane</keyword>
<gene>
    <name evidence="2" type="ORF">MNV_2000006</name>
</gene>
<keyword evidence="1" id="KW-0472">Membrane</keyword>
<reference evidence="3" key="1">
    <citation type="submission" date="2017-06" db="EMBL/GenBank/DDBJ databases">
        <authorList>
            <person name="Cremers G."/>
        </authorList>
    </citation>
    <scope>NUCLEOTIDE SEQUENCE [LARGE SCALE GENOMIC DNA]</scope>
</reference>
<name>A0A284VN92_9EURY</name>
<feature type="transmembrane region" description="Helical" evidence="1">
    <location>
        <begin position="12"/>
        <end position="35"/>
    </location>
</feature>
<keyword evidence="1" id="KW-1133">Transmembrane helix</keyword>
<dbReference type="EMBL" id="FZMP01000114">
    <property type="protein sequence ID" value="SNQ60746.1"/>
    <property type="molecule type" value="Genomic_DNA"/>
</dbReference>